<keyword evidence="3" id="KW-1185">Reference proteome</keyword>
<proteinExistence type="predicted"/>
<keyword evidence="1" id="KW-0812">Transmembrane</keyword>
<protein>
    <submittedName>
        <fullName evidence="2">Uncharacterized protein</fullName>
    </submittedName>
</protein>
<evidence type="ECO:0000313" key="3">
    <source>
        <dbReference type="Proteomes" id="UP000248889"/>
    </source>
</evidence>
<dbReference type="AlphaFoldDB" id="A0A2X0JUJ3"/>
<dbReference type="EMBL" id="QKYN01000216">
    <property type="protein sequence ID" value="RAG80565.1"/>
    <property type="molecule type" value="Genomic_DNA"/>
</dbReference>
<dbReference type="Proteomes" id="UP000248889">
    <property type="component" value="Unassembled WGS sequence"/>
</dbReference>
<evidence type="ECO:0000256" key="1">
    <source>
        <dbReference type="SAM" id="Phobius"/>
    </source>
</evidence>
<feature type="transmembrane region" description="Helical" evidence="1">
    <location>
        <begin position="66"/>
        <end position="90"/>
    </location>
</feature>
<name>A0A2X0JUJ3_9ACTN</name>
<sequence>MGRTWAALTAWAVLLFALECVFVSTLEPAELAPGASAAAVGAAGAAALSRLERVHAGPVARLAAALAVWPGTLLADTVLLVRLVAVSLVSGRRSRGSLRRCDCCPGPVWRGRPR</sequence>
<accession>A0A2X0JUJ3</accession>
<comment type="caution">
    <text evidence="2">The sequence shown here is derived from an EMBL/GenBank/DDBJ whole genome shotgun (WGS) entry which is preliminary data.</text>
</comment>
<keyword evidence="1" id="KW-0472">Membrane</keyword>
<gene>
    <name evidence="2" type="ORF">DN069_37395</name>
</gene>
<evidence type="ECO:0000313" key="2">
    <source>
        <dbReference type="EMBL" id="RAG80565.1"/>
    </source>
</evidence>
<reference evidence="2 3" key="1">
    <citation type="submission" date="2018-06" db="EMBL/GenBank/DDBJ databases">
        <title>Streptacidiphilus pinicola sp. nov., isolated from pine grove soil.</title>
        <authorList>
            <person name="Roh S.G."/>
            <person name="Park S."/>
            <person name="Kim M.-K."/>
            <person name="Yun B.-R."/>
            <person name="Park J."/>
            <person name="Kim M.J."/>
            <person name="Kim Y.S."/>
            <person name="Kim S.B."/>
        </authorList>
    </citation>
    <scope>NUCLEOTIDE SEQUENCE [LARGE SCALE GENOMIC DNA]</scope>
    <source>
        <strain evidence="2 3">MMS16-CNU450</strain>
    </source>
</reference>
<organism evidence="2 3">
    <name type="scientific">Streptacidiphilus pinicola</name>
    <dbReference type="NCBI Taxonomy" id="2219663"/>
    <lineage>
        <taxon>Bacteria</taxon>
        <taxon>Bacillati</taxon>
        <taxon>Actinomycetota</taxon>
        <taxon>Actinomycetes</taxon>
        <taxon>Kitasatosporales</taxon>
        <taxon>Streptomycetaceae</taxon>
        <taxon>Streptacidiphilus</taxon>
    </lineage>
</organism>
<keyword evidence="1" id="KW-1133">Transmembrane helix</keyword>